<dbReference type="InterPro" id="IPR016024">
    <property type="entry name" value="ARM-type_fold"/>
</dbReference>
<dbReference type="InterPro" id="IPR021133">
    <property type="entry name" value="HEAT_type_2"/>
</dbReference>
<dbReference type="PANTHER" id="PTHR12697">
    <property type="entry name" value="PBS LYASE HEAT-LIKE PROTEIN"/>
    <property type="match status" value="1"/>
</dbReference>
<sequence>MAPRAARPRPRLLTALANPAWEQRFLACKRLTGEAGRAEFLALGKAQQKQVAEALLHLLDDPTPQVRSQAAAALGRLAWRPAAERLVTALADPHEWVRIQVAEALGLLGTPALAPMIARQLEAEEDPHVRATLVKTLGLIGDAKMLPVLALHLEDKDSRVRANSIEAISQLKVSKADRQKLLARVANDPNNRVRANLAISLLEIGVAKGREILDEMLTSPDEYMRASATYALGHLGRPADLPRLIERLEDPSWLVRKNAVRALVKQGARALPRVTAALSSPDPHVRIGALEVIGQWREASARQAVIALLEDELGEVRSKAEEVLDLLDGY</sequence>
<dbReference type="EMBL" id="QOQW01000003">
    <property type="protein sequence ID" value="RCK81114.1"/>
    <property type="molecule type" value="Genomic_DNA"/>
</dbReference>
<gene>
    <name evidence="3" type="ORF">OZSIB_2491</name>
</gene>
<reference evidence="3 4" key="1">
    <citation type="submission" date="2018-05" db="EMBL/GenBank/DDBJ databases">
        <title>A metagenomic window into the 2 km-deep terrestrial subsurface aquifer revealed taxonomically and functionally diverse microbial community comprising novel uncultured bacterial lineages.</title>
        <authorList>
            <person name="Kadnikov V.V."/>
            <person name="Mardanov A.V."/>
            <person name="Beletsky A.V."/>
            <person name="Banks D."/>
            <person name="Pimenov N.V."/>
            <person name="Frank Y.A."/>
            <person name="Karnachuk O.V."/>
            <person name="Ravin N.V."/>
        </authorList>
    </citation>
    <scope>NUCLEOTIDE SEQUENCE [LARGE SCALE GENOMIC DNA]</scope>
    <source>
        <strain evidence="3">BY5</strain>
    </source>
</reference>
<evidence type="ECO:0000256" key="2">
    <source>
        <dbReference type="ARBA" id="ARBA00045876"/>
    </source>
</evidence>
<dbReference type="AlphaFoldDB" id="A0A367ZSJ0"/>
<accession>A0A367ZSJ0</accession>
<evidence type="ECO:0000313" key="3">
    <source>
        <dbReference type="EMBL" id="RCK81114.1"/>
    </source>
</evidence>
<dbReference type="PROSITE" id="PS50077">
    <property type="entry name" value="HEAT_REPEAT"/>
    <property type="match status" value="1"/>
</dbReference>
<name>A0A367ZSJ0_9BACT</name>
<dbReference type="InterPro" id="IPR000357">
    <property type="entry name" value="HEAT"/>
</dbReference>
<keyword evidence="1" id="KW-0677">Repeat</keyword>
<protein>
    <recommendedName>
        <fullName evidence="5">HEAT repeat domain-containing protein</fullName>
    </recommendedName>
</protein>
<comment type="caution">
    <text evidence="3">The sequence shown here is derived from an EMBL/GenBank/DDBJ whole genome shotgun (WGS) entry which is preliminary data.</text>
</comment>
<dbReference type="SMART" id="SM00567">
    <property type="entry name" value="EZ_HEAT"/>
    <property type="match status" value="7"/>
</dbReference>
<proteinExistence type="predicted"/>
<dbReference type="InterPro" id="IPR004155">
    <property type="entry name" value="PBS_lyase_HEAT"/>
</dbReference>
<dbReference type="SUPFAM" id="SSF48371">
    <property type="entry name" value="ARM repeat"/>
    <property type="match status" value="1"/>
</dbReference>
<dbReference type="Proteomes" id="UP000252355">
    <property type="component" value="Unassembled WGS sequence"/>
</dbReference>
<dbReference type="GO" id="GO:0016491">
    <property type="term" value="F:oxidoreductase activity"/>
    <property type="evidence" value="ECO:0007669"/>
    <property type="project" value="TreeGrafter"/>
</dbReference>
<organism evidence="3 4">
    <name type="scientific">Candidatus Ozemobacter sibiricus</name>
    <dbReference type="NCBI Taxonomy" id="2268124"/>
    <lineage>
        <taxon>Bacteria</taxon>
        <taxon>Candidatus Ozemobacteria</taxon>
        <taxon>Candidatus Ozemobacterales</taxon>
        <taxon>Candidatus Ozemobacteraceae</taxon>
        <taxon>Candidatus Ozemobacter</taxon>
    </lineage>
</organism>
<dbReference type="Gene3D" id="1.25.10.10">
    <property type="entry name" value="Leucine-rich Repeat Variant"/>
    <property type="match status" value="3"/>
</dbReference>
<evidence type="ECO:0000256" key="1">
    <source>
        <dbReference type="ARBA" id="ARBA00022737"/>
    </source>
</evidence>
<dbReference type="Pfam" id="PF13646">
    <property type="entry name" value="HEAT_2"/>
    <property type="match status" value="2"/>
</dbReference>
<comment type="function">
    <text evidence="2">Catalyzes the hydroxylation of the N(6)-(4-aminobutyl)-L-lysine intermediate produced by deoxyhypusine synthase/DHPS on a critical lysine of the eukaryotic translation initiation factor 5A/eIF-5A. This is the second step of the post-translational modification of that lysine into an unusual amino acid residue named hypusine. Hypusination is unique to mature eIF-5A factor and is essential for its function.</text>
</comment>
<evidence type="ECO:0000313" key="4">
    <source>
        <dbReference type="Proteomes" id="UP000252355"/>
    </source>
</evidence>
<dbReference type="Pfam" id="PF02985">
    <property type="entry name" value="HEAT"/>
    <property type="match status" value="1"/>
</dbReference>
<evidence type="ECO:0008006" key="5">
    <source>
        <dbReference type="Google" id="ProtNLM"/>
    </source>
</evidence>
<dbReference type="InterPro" id="IPR011989">
    <property type="entry name" value="ARM-like"/>
</dbReference>
<dbReference type="PANTHER" id="PTHR12697:SF5">
    <property type="entry name" value="DEOXYHYPUSINE HYDROXYLASE"/>
    <property type="match status" value="1"/>
</dbReference>